<evidence type="ECO:0000259" key="18">
    <source>
        <dbReference type="PROSITE" id="PS50853"/>
    </source>
</evidence>
<evidence type="ECO:0000259" key="17">
    <source>
        <dbReference type="PROSITE" id="PS50056"/>
    </source>
</evidence>
<dbReference type="InterPro" id="IPR036398">
    <property type="entry name" value="CA_dom_sf"/>
</dbReference>
<dbReference type="Gene3D" id="3.90.190.10">
    <property type="entry name" value="Protein tyrosine phosphatase superfamily"/>
    <property type="match status" value="2"/>
</dbReference>
<dbReference type="PROSITE" id="PS51144">
    <property type="entry name" value="ALPHA_CA_2"/>
    <property type="match status" value="1"/>
</dbReference>
<dbReference type="InterPro" id="IPR000387">
    <property type="entry name" value="Tyr_Pase_dom"/>
</dbReference>
<dbReference type="CDD" id="cd00063">
    <property type="entry name" value="FN3"/>
    <property type="match status" value="1"/>
</dbReference>
<evidence type="ECO:0000256" key="2">
    <source>
        <dbReference type="ARBA" id="ARBA00006246"/>
    </source>
</evidence>
<dbReference type="InterPro" id="IPR050348">
    <property type="entry name" value="Protein-Tyr_Phosphatase"/>
</dbReference>
<organism evidence="20 21">
    <name type="scientific">Oncorhynchus tshawytscha</name>
    <name type="common">Chinook salmon</name>
    <name type="synonym">Salmo tshawytscha</name>
    <dbReference type="NCBI Taxonomy" id="74940"/>
    <lineage>
        <taxon>Eukaryota</taxon>
        <taxon>Metazoa</taxon>
        <taxon>Chordata</taxon>
        <taxon>Craniata</taxon>
        <taxon>Vertebrata</taxon>
        <taxon>Euteleostomi</taxon>
        <taxon>Actinopterygii</taxon>
        <taxon>Neopterygii</taxon>
        <taxon>Teleostei</taxon>
        <taxon>Protacanthopterygii</taxon>
        <taxon>Salmoniformes</taxon>
        <taxon>Salmonidae</taxon>
        <taxon>Salmoninae</taxon>
        <taxon>Oncorhynchus</taxon>
    </lineage>
</organism>
<dbReference type="CDD" id="cd03122">
    <property type="entry name" value="alpha_CARP_receptor_like"/>
    <property type="match status" value="1"/>
</dbReference>
<dbReference type="PROSITE" id="PS50056">
    <property type="entry name" value="TYR_PHOSPHATASE_2"/>
    <property type="match status" value="2"/>
</dbReference>
<evidence type="ECO:0000256" key="15">
    <source>
        <dbReference type="SAM" id="Phobius"/>
    </source>
</evidence>
<keyword evidence="8" id="KW-0904">Protein phosphatase</keyword>
<dbReference type="InterPro" id="IPR041887">
    <property type="entry name" value="Alpha_CARP_receptor-type"/>
</dbReference>
<dbReference type="InterPro" id="IPR013783">
    <property type="entry name" value="Ig-like_fold"/>
</dbReference>
<evidence type="ECO:0000256" key="7">
    <source>
        <dbReference type="ARBA" id="ARBA00022801"/>
    </source>
</evidence>
<keyword evidence="21" id="KW-1185">Reference proteome</keyword>
<feature type="compositionally biased region" description="Low complexity" evidence="14">
    <location>
        <begin position="556"/>
        <end position="578"/>
    </location>
</feature>
<dbReference type="SMART" id="SM01057">
    <property type="entry name" value="Carb_anhydrase"/>
    <property type="match status" value="1"/>
</dbReference>
<dbReference type="FunFam" id="2.60.40.10:FF:000313">
    <property type="entry name" value="Receptor-type tyrosine-protein phosphatase zeta"/>
    <property type="match status" value="1"/>
</dbReference>
<dbReference type="GeneTree" id="ENSGT00940000155529"/>
<feature type="region of interest" description="Disordered" evidence="14">
    <location>
        <begin position="684"/>
        <end position="731"/>
    </location>
</feature>
<evidence type="ECO:0000256" key="5">
    <source>
        <dbReference type="ARBA" id="ARBA00022729"/>
    </source>
</evidence>
<dbReference type="InterPro" id="IPR003595">
    <property type="entry name" value="Tyr_Pase_cat"/>
</dbReference>
<dbReference type="InterPro" id="IPR036116">
    <property type="entry name" value="FN3_sf"/>
</dbReference>
<dbReference type="InterPro" id="IPR003961">
    <property type="entry name" value="FN3_dom"/>
</dbReference>
<dbReference type="InterPro" id="IPR029021">
    <property type="entry name" value="Prot-tyrosine_phosphatase-like"/>
</dbReference>
<dbReference type="PANTHER" id="PTHR19134">
    <property type="entry name" value="RECEPTOR-TYPE TYROSINE-PROTEIN PHOSPHATASE"/>
    <property type="match status" value="1"/>
</dbReference>
<feature type="domain" description="Alpha-carbonic anhydrase" evidence="19">
    <location>
        <begin position="1"/>
        <end position="259"/>
    </location>
</feature>
<evidence type="ECO:0000256" key="8">
    <source>
        <dbReference type="ARBA" id="ARBA00022912"/>
    </source>
</evidence>
<dbReference type="Pfam" id="PF00102">
    <property type="entry name" value="Y_phosphatase"/>
    <property type="match status" value="2"/>
</dbReference>
<evidence type="ECO:0000256" key="10">
    <source>
        <dbReference type="ARBA" id="ARBA00023136"/>
    </source>
</evidence>
<dbReference type="PROSITE" id="PS50853">
    <property type="entry name" value="FN3"/>
    <property type="match status" value="1"/>
</dbReference>
<keyword evidence="9 15" id="KW-1133">Transmembrane helix</keyword>
<dbReference type="Pfam" id="PF00194">
    <property type="entry name" value="Carb_anhydrase"/>
    <property type="match status" value="1"/>
</dbReference>
<feature type="domain" description="Fibronectin type-III" evidence="18">
    <location>
        <begin position="272"/>
        <end position="369"/>
    </location>
</feature>
<dbReference type="EC" id="3.1.3.48" evidence="3"/>
<evidence type="ECO:0000256" key="9">
    <source>
        <dbReference type="ARBA" id="ARBA00022989"/>
    </source>
</evidence>
<feature type="domain" description="Tyrosine specific protein phosphatases" evidence="17">
    <location>
        <begin position="1334"/>
        <end position="1405"/>
    </location>
</feature>
<dbReference type="Gene3D" id="3.10.200.10">
    <property type="entry name" value="Alpha carbonic anhydrase"/>
    <property type="match status" value="1"/>
</dbReference>
<keyword evidence="4 15" id="KW-0812">Transmembrane</keyword>
<evidence type="ECO:0000256" key="3">
    <source>
        <dbReference type="ARBA" id="ARBA00013064"/>
    </source>
</evidence>
<keyword evidence="12" id="KW-0325">Glycoprotein</keyword>
<evidence type="ECO:0000259" key="19">
    <source>
        <dbReference type="PROSITE" id="PS51144"/>
    </source>
</evidence>
<keyword evidence="10 15" id="KW-0472">Membrane</keyword>
<comment type="catalytic activity">
    <reaction evidence="13">
        <text>O-phospho-L-tyrosyl-[protein] + H2O = L-tyrosyl-[protein] + phosphate</text>
        <dbReference type="Rhea" id="RHEA:10684"/>
        <dbReference type="Rhea" id="RHEA-COMP:10136"/>
        <dbReference type="Rhea" id="RHEA-COMP:20101"/>
        <dbReference type="ChEBI" id="CHEBI:15377"/>
        <dbReference type="ChEBI" id="CHEBI:43474"/>
        <dbReference type="ChEBI" id="CHEBI:46858"/>
        <dbReference type="ChEBI" id="CHEBI:61978"/>
        <dbReference type="EC" id="3.1.3.48"/>
    </reaction>
</comment>
<dbReference type="Proteomes" id="UP000694402">
    <property type="component" value="Unassembled WGS sequence"/>
</dbReference>
<dbReference type="FunFam" id="3.90.190.10:FF:000013">
    <property type="entry name" value="receptor-type tyrosine-protein phosphatase zeta isoform X1"/>
    <property type="match status" value="1"/>
</dbReference>
<dbReference type="Gene3D" id="2.60.40.10">
    <property type="entry name" value="Immunoglobulins"/>
    <property type="match status" value="1"/>
</dbReference>
<evidence type="ECO:0000313" key="20">
    <source>
        <dbReference type="Ensembl" id="ENSOTSP00005091067.1"/>
    </source>
</evidence>
<feature type="domain" description="Tyrosine-protein phosphatase" evidence="16">
    <location>
        <begin position="854"/>
        <end position="1126"/>
    </location>
</feature>
<dbReference type="GO" id="GO:0004725">
    <property type="term" value="F:protein tyrosine phosphatase activity"/>
    <property type="evidence" value="ECO:0007669"/>
    <property type="project" value="UniProtKB-EC"/>
</dbReference>
<dbReference type="GO" id="GO:0005886">
    <property type="term" value="C:plasma membrane"/>
    <property type="evidence" value="ECO:0007669"/>
    <property type="project" value="UniProtKB-ARBA"/>
</dbReference>
<feature type="compositionally biased region" description="Polar residues" evidence="14">
    <location>
        <begin position="579"/>
        <end position="597"/>
    </location>
</feature>
<dbReference type="InterPro" id="IPR001148">
    <property type="entry name" value="CA_dom"/>
</dbReference>
<reference evidence="20" key="2">
    <citation type="submission" date="2025-09" db="UniProtKB">
        <authorList>
            <consortium name="Ensembl"/>
        </authorList>
    </citation>
    <scope>IDENTIFICATION</scope>
</reference>
<name>A0A8C8J7U9_ONCTS</name>
<evidence type="ECO:0000256" key="6">
    <source>
        <dbReference type="ARBA" id="ARBA00022737"/>
    </source>
</evidence>
<evidence type="ECO:0000256" key="14">
    <source>
        <dbReference type="SAM" id="MobiDB-lite"/>
    </source>
</evidence>
<evidence type="ECO:0000256" key="4">
    <source>
        <dbReference type="ARBA" id="ARBA00022692"/>
    </source>
</evidence>
<proteinExistence type="inferred from homology"/>
<keyword evidence="7" id="KW-0378">Hydrolase</keyword>
<accession>A0A8C8J7U9</accession>
<keyword evidence="11" id="KW-1015">Disulfide bond</keyword>
<keyword evidence="5" id="KW-0732">Signal</keyword>
<feature type="domain" description="Tyrosine specific protein phosphatases" evidence="17">
    <location>
        <begin position="1043"/>
        <end position="1117"/>
    </location>
</feature>
<gene>
    <name evidence="20" type="primary">LOC112218213</name>
</gene>
<reference evidence="20" key="1">
    <citation type="submission" date="2025-08" db="UniProtKB">
        <authorList>
            <consortium name="Ensembl"/>
        </authorList>
    </citation>
    <scope>IDENTIFICATION</scope>
</reference>
<dbReference type="SMART" id="SM00194">
    <property type="entry name" value="PTPc"/>
    <property type="match status" value="2"/>
</dbReference>
<dbReference type="FunFam" id="3.90.190.10:FF:000016">
    <property type="entry name" value="receptor-type tyrosine-protein phosphatase gamma isoform X1"/>
    <property type="match status" value="1"/>
</dbReference>
<feature type="compositionally biased region" description="Low complexity" evidence="14">
    <location>
        <begin position="684"/>
        <end position="698"/>
    </location>
</feature>
<feature type="transmembrane region" description="Helical" evidence="15">
    <location>
        <begin position="775"/>
        <end position="799"/>
    </location>
</feature>
<dbReference type="Pfam" id="PF00041">
    <property type="entry name" value="fn3"/>
    <property type="match status" value="1"/>
</dbReference>
<dbReference type="SUPFAM" id="SSF49265">
    <property type="entry name" value="Fibronectin type III"/>
    <property type="match status" value="1"/>
</dbReference>
<evidence type="ECO:0000256" key="13">
    <source>
        <dbReference type="ARBA" id="ARBA00051722"/>
    </source>
</evidence>
<dbReference type="SUPFAM" id="SSF51069">
    <property type="entry name" value="Carbonic anhydrase"/>
    <property type="match status" value="1"/>
</dbReference>
<sequence length="1448" mass="159545">MKNLCDTKYPSCNNARQSPINIEEELTQVKVQFQKLKFEGWEEAMSDGTTIKNDGKTVAVNPEGDFYVSGGGLRGRFKVGRITFHWGRCNASSEGSEHSLNGVKYPLEMQIYCYEAHRFESLDYAIKDGGRITALSVLFEVGTSIEDNDNYIAIIDGINSVSRFGKSGRVGPFSLRGLLPNSTEKYFIYNGSLTTPPCTETVEWIVFKNTVAISDTQLEMFCEVMTMQQAGYVMLMDYLQNNYREQQQQFMGQAFSSYTGTEEVLTPICSSEPENVQADPHNLTSLLVMWERPRAVYDAGIEKYSVTYKLAQGEDPPAFEYLTDGDQDVGAILQDLMANTSYVVQVLAVCTNGLYGRVSEQLTVDMPIDDPGKSDRDRQYVYTDPSRPLPAASLSLQPSLLLSSDFSLSGATPGITDYVYGRLGDSSYATGGVIESSLSWVVDGGGGFTVASNGVESLCSCSLDGTSSSSWLHASPHLPLPTSDWGAASLALYSSGSDLDHLIHSSLAGSTNPSVGQPLFSSSSSSPVPHPPLSGSHGDLHVSVTATPPRSKDRWVSALRTSAPSSSSSRTASPVTPTLTPDLQTVDSNASGSTLSGEAQEELDEEWDRIQSSASASASGEGMLPYIPTASPPFTSEVAASPDSDNDERSSAFYFESESGSAVATETAGSTATVSAITAAVPWPLGGEEQSGSGQGESPYDNEMSSDFSIPERTERDSEEEEPIAGKTNIHKGSTLAHSSSIVPSLSIFTPLTEASNSSHESRVGLARDKERRAVVPLAVVSTLTFVGLIILVGILIYWRKCFQTAHFYIEDNTSPRVISVPPTPLLTATDEHEAFAVKQFVKHVTELHHTNAFSREFEVCCQEVQVCTVDLGITADGSNHPDNKNKNRYINILAYDHSRVRLSTQADKDGKSGDYINANYVDGFNKSRAYIAAQGPLKSSTEDFWRMVWEQNVGVIIMITNLVEKGRRKCDQYWPLESQDEYGGFLVTVKSSKVLAHYTERTFTLRNTKVQKGSLKGRINERTVTQYHYTQWPDMGVPEYTLPVLTFVQKSSKARTDDMGPVVVHCSAGVGRTGTYIVLDSMLKQIKEEGTVNIMGFLKHIRTQRNHLVQTEEQYVFIHDALVEAILGKETEVSSSLIHSYVNDLLTPGSSGRTQLEKQFKLVSQSNDKQCDYSAALKECNREKNRNSSLIPGEFQTGLFILLQRQMNGYRQSTEFIVTQNPLAGTVTDFWRMIWDHNQHWEHQAWWVSICPPGHKTEGEEPYVYWPRKEQTISCEAFTVTLRSENHVCLANEEMLVVQDYVLEATQDDYVLEVRHYRAPRWPNPDSPISSTFELLSLVREESSSKEGPMVVHDEVGGVTAGTFCALSTLVCQLELESSVDVYQVAKMINLMRPGTFNDVEQYQFLYKAMLSLVGTQEDERTLQSSDNNGTVPGGPVSTAESLESLV</sequence>
<dbReference type="PANTHER" id="PTHR19134:SF461">
    <property type="entry name" value="RECEPTOR-TYPE TYROSINE-PROTEIN PHOSPHATASE ZETA"/>
    <property type="match status" value="1"/>
</dbReference>
<feature type="compositionally biased region" description="Low complexity" evidence="14">
    <location>
        <begin position="513"/>
        <end position="537"/>
    </location>
</feature>
<evidence type="ECO:0000256" key="1">
    <source>
        <dbReference type="ARBA" id="ARBA00004479"/>
    </source>
</evidence>
<evidence type="ECO:0000256" key="11">
    <source>
        <dbReference type="ARBA" id="ARBA00023157"/>
    </source>
</evidence>
<evidence type="ECO:0000259" key="16">
    <source>
        <dbReference type="PROSITE" id="PS50055"/>
    </source>
</evidence>
<dbReference type="PROSITE" id="PS00383">
    <property type="entry name" value="TYR_PHOSPHATASE_1"/>
    <property type="match status" value="1"/>
</dbReference>
<dbReference type="InterPro" id="IPR000242">
    <property type="entry name" value="PTP_cat"/>
</dbReference>
<protein>
    <recommendedName>
        <fullName evidence="3">protein-tyrosine-phosphatase</fullName>
        <ecNumber evidence="3">3.1.3.48</ecNumber>
    </recommendedName>
</protein>
<keyword evidence="6" id="KW-0677">Repeat</keyword>
<feature type="region of interest" description="Disordered" evidence="14">
    <location>
        <begin position="1420"/>
        <end position="1448"/>
    </location>
</feature>
<dbReference type="InterPro" id="IPR016130">
    <property type="entry name" value="Tyr_Pase_AS"/>
</dbReference>
<dbReference type="SMART" id="SM00060">
    <property type="entry name" value="FN3"/>
    <property type="match status" value="1"/>
</dbReference>
<dbReference type="SMART" id="SM00404">
    <property type="entry name" value="PTPc_motif"/>
    <property type="match status" value="2"/>
</dbReference>
<feature type="region of interest" description="Disordered" evidence="14">
    <location>
        <begin position="513"/>
        <end position="650"/>
    </location>
</feature>
<evidence type="ECO:0000313" key="21">
    <source>
        <dbReference type="Proteomes" id="UP000694402"/>
    </source>
</evidence>
<dbReference type="PRINTS" id="PR00700">
    <property type="entry name" value="PRTYPHPHTASE"/>
</dbReference>
<dbReference type="SUPFAM" id="SSF52799">
    <property type="entry name" value="(Phosphotyrosine protein) phosphatases II"/>
    <property type="match status" value="2"/>
</dbReference>
<dbReference type="PROSITE" id="PS50055">
    <property type="entry name" value="TYR_PHOSPHATASE_PTP"/>
    <property type="match status" value="2"/>
</dbReference>
<feature type="domain" description="Tyrosine-protein phosphatase" evidence="16">
    <location>
        <begin position="1157"/>
        <end position="1414"/>
    </location>
</feature>
<comment type="similarity">
    <text evidence="2">Belongs to the protein-tyrosine phosphatase family. Receptor class 5 subfamily.</text>
</comment>
<evidence type="ECO:0000256" key="12">
    <source>
        <dbReference type="ARBA" id="ARBA00023180"/>
    </source>
</evidence>
<comment type="subcellular location">
    <subcellularLocation>
        <location evidence="1">Membrane</location>
        <topology evidence="1">Single-pass type I membrane protein</topology>
    </subcellularLocation>
</comment>
<dbReference type="Ensembl" id="ENSOTST00005098833.2">
    <property type="protein sequence ID" value="ENSOTSP00005091067.1"/>
    <property type="gene ID" value="ENSOTSG00005041692.2"/>
</dbReference>